<evidence type="ECO:0000313" key="3">
    <source>
        <dbReference type="Proteomes" id="UP001244552"/>
    </source>
</evidence>
<accession>A0ABU0MSS3</accession>
<dbReference type="Proteomes" id="UP001244552">
    <property type="component" value="Unassembled WGS sequence"/>
</dbReference>
<evidence type="ECO:0000256" key="1">
    <source>
        <dbReference type="SAM" id="Phobius"/>
    </source>
</evidence>
<protein>
    <submittedName>
        <fullName evidence="2">Uncharacterized protein</fullName>
    </submittedName>
</protein>
<name>A0ABU0MSS3_9PROT</name>
<feature type="transmembrane region" description="Helical" evidence="1">
    <location>
        <begin position="7"/>
        <end position="29"/>
    </location>
</feature>
<comment type="caution">
    <text evidence="2">The sequence shown here is derived from an EMBL/GenBank/DDBJ whole genome shotgun (WGS) entry which is preliminary data.</text>
</comment>
<organism evidence="2 3">
    <name type="scientific">Azospirillum picis</name>
    <dbReference type="NCBI Taxonomy" id="488438"/>
    <lineage>
        <taxon>Bacteria</taxon>
        <taxon>Pseudomonadati</taxon>
        <taxon>Pseudomonadota</taxon>
        <taxon>Alphaproteobacteria</taxon>
        <taxon>Rhodospirillales</taxon>
        <taxon>Azospirillaceae</taxon>
        <taxon>Azospirillum</taxon>
    </lineage>
</organism>
<keyword evidence="1" id="KW-0812">Transmembrane</keyword>
<dbReference type="EMBL" id="JAUSVU010000028">
    <property type="protein sequence ID" value="MDQ0536512.1"/>
    <property type="molecule type" value="Genomic_DNA"/>
</dbReference>
<feature type="transmembrane region" description="Helical" evidence="1">
    <location>
        <begin position="41"/>
        <end position="61"/>
    </location>
</feature>
<keyword evidence="1" id="KW-1133">Transmembrane helix</keyword>
<evidence type="ECO:0000313" key="2">
    <source>
        <dbReference type="EMBL" id="MDQ0536512.1"/>
    </source>
</evidence>
<proteinExistence type="predicted"/>
<reference evidence="2 3" key="1">
    <citation type="submission" date="2023-07" db="EMBL/GenBank/DDBJ databases">
        <title>Genomic Encyclopedia of Type Strains, Phase IV (KMG-IV): sequencing the most valuable type-strain genomes for metagenomic binning, comparative biology and taxonomic classification.</title>
        <authorList>
            <person name="Goeker M."/>
        </authorList>
    </citation>
    <scope>NUCLEOTIDE SEQUENCE [LARGE SCALE GENOMIC DNA]</scope>
    <source>
        <strain evidence="2 3">DSM 19922</strain>
    </source>
</reference>
<keyword evidence="3" id="KW-1185">Reference proteome</keyword>
<dbReference type="RefSeq" id="WP_209989450.1">
    <property type="nucleotide sequence ID" value="NZ_JAGINO010000028.1"/>
</dbReference>
<gene>
    <name evidence="2" type="ORF">QO018_005409</name>
</gene>
<keyword evidence="1" id="KW-0472">Membrane</keyword>
<sequence length="64" mass="6523">MIGRLGFVLHLAGYGLALLLLVSGLVVAMDWSVARAAPSPWAFAGAAVVALLAGRAARHVLAGR</sequence>